<keyword evidence="1" id="KW-0175">Coiled coil</keyword>
<feature type="region of interest" description="Disordered" evidence="2">
    <location>
        <begin position="28"/>
        <end position="49"/>
    </location>
</feature>
<sequence>MESIHTLIKQPRVLPISIPRLMSARTDLHSTKEMKNRKKREADRRHRQNKKIAVQETENKLAMTIIENENLKRAVEELRQEIFHLTSQRELTHEQRQIAVQETENKLAMAIIENESLKRAVEELRQEIFHRTSQRELTEQRIAVQETENKLAMTIMENESLKRAVEELRQEIFHLTSQRELTEQRFETIYTELEKEIECVCAAAEGFGEQRGMTPGTGNSQQPFHAVNQFSN</sequence>
<evidence type="ECO:0000313" key="4">
    <source>
        <dbReference type="Proteomes" id="UP001151752"/>
    </source>
</evidence>
<reference evidence="3" key="1">
    <citation type="submission" date="2022-11" db="EMBL/GenBank/DDBJ databases">
        <authorList>
            <person name="Hyden B.L."/>
            <person name="Feng K."/>
            <person name="Yates T."/>
            <person name="Jawdy S."/>
            <person name="Smart L.B."/>
            <person name="Muchero W."/>
        </authorList>
    </citation>
    <scope>NUCLEOTIDE SEQUENCE</scope>
    <source>
        <tissue evidence="3">Shoot tip</tissue>
    </source>
</reference>
<feature type="coiled-coil region" evidence="1">
    <location>
        <begin position="54"/>
        <end position="185"/>
    </location>
</feature>
<reference evidence="3" key="2">
    <citation type="journal article" date="2023" name="Int. J. Mol. Sci.">
        <title>De Novo Assembly and Annotation of 11 Diverse Shrub Willow (Salix) Genomes Reveals Novel Gene Organization in Sex-Linked Regions.</title>
        <authorList>
            <person name="Hyden B."/>
            <person name="Feng K."/>
            <person name="Yates T.B."/>
            <person name="Jawdy S."/>
            <person name="Cereghino C."/>
            <person name="Smart L.B."/>
            <person name="Muchero W."/>
        </authorList>
    </citation>
    <scope>NUCLEOTIDE SEQUENCE</scope>
    <source>
        <tissue evidence="3">Shoot tip</tissue>
    </source>
</reference>
<evidence type="ECO:0000256" key="2">
    <source>
        <dbReference type="SAM" id="MobiDB-lite"/>
    </source>
</evidence>
<keyword evidence="4" id="KW-1185">Reference proteome</keyword>
<protein>
    <recommendedName>
        <fullName evidence="5">BZIP domain-containing protein</fullName>
    </recommendedName>
</protein>
<feature type="region of interest" description="Disordered" evidence="2">
    <location>
        <begin position="211"/>
        <end position="232"/>
    </location>
</feature>
<evidence type="ECO:0000313" key="3">
    <source>
        <dbReference type="EMBL" id="KAJ6702687.1"/>
    </source>
</evidence>
<dbReference type="Proteomes" id="UP001151752">
    <property type="component" value="Chromosome 1"/>
</dbReference>
<proteinExistence type="predicted"/>
<dbReference type="AlphaFoldDB" id="A0A9Q0Q9T4"/>
<feature type="compositionally biased region" description="Polar residues" evidence="2">
    <location>
        <begin position="216"/>
        <end position="232"/>
    </location>
</feature>
<comment type="caution">
    <text evidence="3">The sequence shown here is derived from an EMBL/GenBank/DDBJ whole genome shotgun (WGS) entry which is preliminary data.</text>
</comment>
<name>A0A9Q0Q9T4_9ROSI</name>
<accession>A0A9Q0Q9T4</accession>
<dbReference type="EMBL" id="JAPFFM010000016">
    <property type="protein sequence ID" value="KAJ6702687.1"/>
    <property type="molecule type" value="Genomic_DNA"/>
</dbReference>
<evidence type="ECO:0000256" key="1">
    <source>
        <dbReference type="SAM" id="Coils"/>
    </source>
</evidence>
<gene>
    <name evidence="3" type="ORF">OIU74_013773</name>
</gene>
<feature type="compositionally biased region" description="Basic and acidic residues" evidence="2">
    <location>
        <begin position="28"/>
        <end position="44"/>
    </location>
</feature>
<organism evidence="3 4">
    <name type="scientific">Salix koriyanagi</name>
    <dbReference type="NCBI Taxonomy" id="2511006"/>
    <lineage>
        <taxon>Eukaryota</taxon>
        <taxon>Viridiplantae</taxon>
        <taxon>Streptophyta</taxon>
        <taxon>Embryophyta</taxon>
        <taxon>Tracheophyta</taxon>
        <taxon>Spermatophyta</taxon>
        <taxon>Magnoliopsida</taxon>
        <taxon>eudicotyledons</taxon>
        <taxon>Gunneridae</taxon>
        <taxon>Pentapetalae</taxon>
        <taxon>rosids</taxon>
        <taxon>fabids</taxon>
        <taxon>Malpighiales</taxon>
        <taxon>Salicaceae</taxon>
        <taxon>Saliceae</taxon>
        <taxon>Salix</taxon>
    </lineage>
</organism>
<evidence type="ECO:0008006" key="5">
    <source>
        <dbReference type="Google" id="ProtNLM"/>
    </source>
</evidence>